<dbReference type="SUPFAM" id="SSF53098">
    <property type="entry name" value="Ribonuclease H-like"/>
    <property type="match status" value="1"/>
</dbReference>
<dbReference type="InterPro" id="IPR057670">
    <property type="entry name" value="SH3_retrovirus"/>
</dbReference>
<dbReference type="InterPro" id="IPR043502">
    <property type="entry name" value="DNA/RNA_pol_sf"/>
</dbReference>
<feature type="compositionally biased region" description="Polar residues" evidence="1">
    <location>
        <begin position="11"/>
        <end position="25"/>
    </location>
</feature>
<dbReference type="PANTHER" id="PTHR11439:SF463">
    <property type="entry name" value="REVERSE TRANSCRIPTASE TY1_COPIA-TYPE DOMAIN-CONTAINING PROTEIN"/>
    <property type="match status" value="1"/>
</dbReference>
<dbReference type="PANTHER" id="PTHR11439">
    <property type="entry name" value="GAG-POL-RELATED RETROTRANSPOSON"/>
    <property type="match status" value="1"/>
</dbReference>
<dbReference type="Gene3D" id="3.30.420.10">
    <property type="entry name" value="Ribonuclease H-like superfamily/Ribonuclease H"/>
    <property type="match status" value="1"/>
</dbReference>
<dbReference type="InterPro" id="IPR036397">
    <property type="entry name" value="RNaseH_sf"/>
</dbReference>
<feature type="region of interest" description="Disordered" evidence="1">
    <location>
        <begin position="1"/>
        <end position="27"/>
    </location>
</feature>
<sequence>MDAYLKGNGIRKQTTQPHTSASNGEAENAIRTMANDARTFMMACDIPMSLWGYAFRHATYIRNRVPCKGNNDWESPLFKLTGKHPKVSHILPFGSNCTVHQAPQDKSITRRADLGIILGVNDEIKGYDVYLPQHNKVIATRDVRNITAPTPRRDVAEFLVGTSLPNASRLTNETNKSLSGKDNNLPKDHKKAKTVSKPDLTIRTRSQRAKEATAEIGACLNAQVAAYLAAETKHSVHMTIAEPKNVKEAMSSPEAKQWRDSMVKELEGIVGNGVLEIVLRPPATNVVDHKWVFKVVYDQKGNIDKFKSRLVARGFTQRYGVDYSKTFAPVIKQASVRLLFVLAAKYNCSVRHMDFPQAYLQAKSDHDIYFELPKELGVDTQKYVGKLIKSIYGLKQSGMLWNKEVNTALLKFGFSRSKLDPCIYFLWNDKGLTLCGLYVDDLLIFSQDDNVMRSLTEELTCKYKIKDLGEVKRCLGMNVHSVEGGFFLEQSNTIQELLVRHGMAQIKSQPTPIGVDHGFYDEGDESEMSQTELREIVGSLLWLAGSTRAYISVAVNMLARHVSNHNVNHERGAKRILRYLAGTMDVGLLLIPNTEKDIKSEIFCDADWAGNKTNRRSTSGCLMTVNGSSVAWYSKQQAVVALSTMEAEYIASSVGVQECLWIDQLMVELKLKNVAPTQLWNDNQSALKTMENDMAKSRAKHIDIRFHFIRDAVKSNKVRTGYCETGKMPADILTKPLSTELHMRRWPCTTAWTSARRPFGPIRSHPPGRLLVFFTSKYVASKSTSDEQFQVSQFPGHEFHSKLVTVNGRRLVHAVCQIVLECSF</sequence>
<feature type="domain" description="Reverse transcriptase Ty1/copia-type" evidence="2">
    <location>
        <begin position="274"/>
        <end position="513"/>
    </location>
</feature>
<evidence type="ECO:0000256" key="1">
    <source>
        <dbReference type="SAM" id="MobiDB-lite"/>
    </source>
</evidence>
<gene>
    <name evidence="4" type="ORF">Ae201684_008867</name>
</gene>
<dbReference type="GO" id="GO:0003676">
    <property type="term" value="F:nucleic acid binding"/>
    <property type="evidence" value="ECO:0007669"/>
    <property type="project" value="InterPro"/>
</dbReference>
<feature type="compositionally biased region" description="Polar residues" evidence="1">
    <location>
        <begin position="167"/>
        <end position="182"/>
    </location>
</feature>
<dbReference type="SUPFAM" id="SSF56672">
    <property type="entry name" value="DNA/RNA polymerases"/>
    <property type="match status" value="1"/>
</dbReference>
<organism evidence="4 5">
    <name type="scientific">Aphanomyces euteiches</name>
    <dbReference type="NCBI Taxonomy" id="100861"/>
    <lineage>
        <taxon>Eukaryota</taxon>
        <taxon>Sar</taxon>
        <taxon>Stramenopiles</taxon>
        <taxon>Oomycota</taxon>
        <taxon>Saprolegniomycetes</taxon>
        <taxon>Saprolegniales</taxon>
        <taxon>Verrucalvaceae</taxon>
        <taxon>Aphanomyces</taxon>
    </lineage>
</organism>
<dbReference type="AlphaFoldDB" id="A0A6G0X3B2"/>
<dbReference type="Proteomes" id="UP000481153">
    <property type="component" value="Unassembled WGS sequence"/>
</dbReference>
<dbReference type="Pfam" id="PF07727">
    <property type="entry name" value="RVT_2"/>
    <property type="match status" value="1"/>
</dbReference>
<dbReference type="InterPro" id="IPR013103">
    <property type="entry name" value="RVT_2"/>
</dbReference>
<evidence type="ECO:0000259" key="2">
    <source>
        <dbReference type="Pfam" id="PF07727"/>
    </source>
</evidence>
<protein>
    <submittedName>
        <fullName evidence="4">Uncharacterized protein</fullName>
    </submittedName>
</protein>
<proteinExistence type="predicted"/>
<dbReference type="Pfam" id="PF25597">
    <property type="entry name" value="SH3_retrovirus"/>
    <property type="match status" value="1"/>
</dbReference>
<dbReference type="InterPro" id="IPR012337">
    <property type="entry name" value="RNaseH-like_sf"/>
</dbReference>
<evidence type="ECO:0000313" key="4">
    <source>
        <dbReference type="EMBL" id="KAF0734407.1"/>
    </source>
</evidence>
<comment type="caution">
    <text evidence="4">The sequence shown here is derived from an EMBL/GenBank/DDBJ whole genome shotgun (WGS) entry which is preliminary data.</text>
</comment>
<keyword evidence="5" id="KW-1185">Reference proteome</keyword>
<feature type="domain" description="Retroviral polymerase SH3-like" evidence="3">
    <location>
        <begin position="96"/>
        <end position="144"/>
    </location>
</feature>
<feature type="region of interest" description="Disordered" evidence="1">
    <location>
        <begin position="167"/>
        <end position="200"/>
    </location>
</feature>
<evidence type="ECO:0000259" key="3">
    <source>
        <dbReference type="Pfam" id="PF25597"/>
    </source>
</evidence>
<dbReference type="EMBL" id="VJMJ01000114">
    <property type="protein sequence ID" value="KAF0734407.1"/>
    <property type="molecule type" value="Genomic_DNA"/>
</dbReference>
<accession>A0A6G0X3B2</accession>
<name>A0A6G0X3B2_9STRA</name>
<dbReference type="VEuPathDB" id="FungiDB:AeMF1_018433"/>
<reference evidence="4 5" key="1">
    <citation type="submission" date="2019-07" db="EMBL/GenBank/DDBJ databases">
        <title>Genomics analysis of Aphanomyces spp. identifies a new class of oomycete effector associated with host adaptation.</title>
        <authorList>
            <person name="Gaulin E."/>
        </authorList>
    </citation>
    <scope>NUCLEOTIDE SEQUENCE [LARGE SCALE GENOMIC DNA]</scope>
    <source>
        <strain evidence="4 5">ATCC 201684</strain>
    </source>
</reference>
<dbReference type="CDD" id="cd09272">
    <property type="entry name" value="RNase_HI_RT_Ty1"/>
    <property type="match status" value="1"/>
</dbReference>
<evidence type="ECO:0000313" key="5">
    <source>
        <dbReference type="Proteomes" id="UP000481153"/>
    </source>
</evidence>